<dbReference type="AlphaFoldDB" id="A0A381ZHR7"/>
<evidence type="ECO:0000256" key="3">
    <source>
        <dbReference type="ARBA" id="ARBA00022723"/>
    </source>
</evidence>
<keyword evidence="8" id="KW-0863">Zinc-finger</keyword>
<dbReference type="GO" id="GO:0004518">
    <property type="term" value="F:nuclease activity"/>
    <property type="evidence" value="ECO:0007669"/>
    <property type="project" value="UniProtKB-KW"/>
</dbReference>
<dbReference type="InterPro" id="IPR027417">
    <property type="entry name" value="P-loop_NTPase"/>
</dbReference>
<evidence type="ECO:0000256" key="1">
    <source>
        <dbReference type="ARBA" id="ARBA00004496"/>
    </source>
</evidence>
<protein>
    <recommendedName>
        <fullName evidence="15">ABC transporter domain-containing protein</fullName>
    </recommendedName>
</protein>
<evidence type="ECO:0000256" key="2">
    <source>
        <dbReference type="ARBA" id="ARBA00022490"/>
    </source>
</evidence>
<feature type="region of interest" description="Disordered" evidence="14">
    <location>
        <begin position="644"/>
        <end position="670"/>
    </location>
</feature>
<evidence type="ECO:0000313" key="16">
    <source>
        <dbReference type="EMBL" id="SVA88362.1"/>
    </source>
</evidence>
<dbReference type="InterPro" id="IPR041552">
    <property type="entry name" value="UvrA_DNA-bd"/>
</dbReference>
<keyword evidence="2" id="KW-0963">Cytoplasm</keyword>
<keyword evidence="7" id="KW-0228">DNA excision</keyword>
<reference evidence="16" key="1">
    <citation type="submission" date="2018-05" db="EMBL/GenBank/DDBJ databases">
        <authorList>
            <person name="Lanie J.A."/>
            <person name="Ng W.-L."/>
            <person name="Kazmierczak K.M."/>
            <person name="Andrzejewski T.M."/>
            <person name="Davidsen T.M."/>
            <person name="Wayne K.J."/>
            <person name="Tettelin H."/>
            <person name="Glass J.I."/>
            <person name="Rusch D."/>
            <person name="Podicherti R."/>
            <person name="Tsui H.-C.T."/>
            <person name="Winkler M.E."/>
        </authorList>
    </citation>
    <scope>NUCLEOTIDE SEQUENCE</scope>
</reference>
<dbReference type="GO" id="GO:0006281">
    <property type="term" value="P:DNA repair"/>
    <property type="evidence" value="ECO:0007669"/>
    <property type="project" value="UniProtKB-KW"/>
</dbReference>
<evidence type="ECO:0000256" key="8">
    <source>
        <dbReference type="ARBA" id="ARBA00022771"/>
    </source>
</evidence>
<evidence type="ECO:0000256" key="12">
    <source>
        <dbReference type="ARBA" id="ARBA00023125"/>
    </source>
</evidence>
<evidence type="ECO:0000256" key="7">
    <source>
        <dbReference type="ARBA" id="ARBA00022769"/>
    </source>
</evidence>
<dbReference type="PANTHER" id="PTHR43152">
    <property type="entry name" value="UVRABC SYSTEM PROTEIN A"/>
    <property type="match status" value="1"/>
</dbReference>
<dbReference type="Gene3D" id="1.10.8.280">
    <property type="entry name" value="ABC transporter ATPase domain-like"/>
    <property type="match status" value="1"/>
</dbReference>
<dbReference type="Pfam" id="PF17755">
    <property type="entry name" value="UvrA_DNA-bind"/>
    <property type="match status" value="1"/>
</dbReference>
<keyword evidence="12" id="KW-0238">DNA-binding</keyword>
<feature type="domain" description="ABC transporter" evidence="15">
    <location>
        <begin position="323"/>
        <end position="668"/>
    </location>
</feature>
<dbReference type="EMBL" id="UINC01021239">
    <property type="protein sequence ID" value="SVA88362.1"/>
    <property type="molecule type" value="Genomic_DNA"/>
</dbReference>
<dbReference type="PROSITE" id="PS00211">
    <property type="entry name" value="ABC_TRANSPORTER_1"/>
    <property type="match status" value="1"/>
</dbReference>
<evidence type="ECO:0000256" key="14">
    <source>
        <dbReference type="SAM" id="MobiDB-lite"/>
    </source>
</evidence>
<dbReference type="InterPro" id="IPR003439">
    <property type="entry name" value="ABC_transporter-like_ATP-bd"/>
</dbReference>
<dbReference type="GO" id="GO:0005737">
    <property type="term" value="C:cytoplasm"/>
    <property type="evidence" value="ECO:0007669"/>
    <property type="project" value="UniProtKB-SubCell"/>
</dbReference>
<keyword evidence="13" id="KW-0234">DNA repair</keyword>
<dbReference type="GO" id="GO:0008270">
    <property type="term" value="F:zinc ion binding"/>
    <property type="evidence" value="ECO:0007669"/>
    <property type="project" value="UniProtKB-KW"/>
</dbReference>
<dbReference type="GO" id="GO:0016887">
    <property type="term" value="F:ATP hydrolysis activity"/>
    <property type="evidence" value="ECO:0007669"/>
    <property type="project" value="InterPro"/>
</dbReference>
<dbReference type="InterPro" id="IPR017871">
    <property type="entry name" value="ABC_transporter-like_CS"/>
</dbReference>
<evidence type="ECO:0000256" key="6">
    <source>
        <dbReference type="ARBA" id="ARBA00022763"/>
    </source>
</evidence>
<evidence type="ECO:0000259" key="15">
    <source>
        <dbReference type="PROSITE" id="PS50893"/>
    </source>
</evidence>
<organism evidence="16">
    <name type="scientific">marine metagenome</name>
    <dbReference type="NCBI Taxonomy" id="408172"/>
    <lineage>
        <taxon>unclassified sequences</taxon>
        <taxon>metagenomes</taxon>
        <taxon>ecological metagenomes</taxon>
    </lineage>
</organism>
<evidence type="ECO:0000256" key="11">
    <source>
        <dbReference type="ARBA" id="ARBA00022881"/>
    </source>
</evidence>
<dbReference type="GO" id="GO:0003677">
    <property type="term" value="F:DNA binding"/>
    <property type="evidence" value="ECO:0007669"/>
    <property type="project" value="UniProtKB-KW"/>
</dbReference>
<proteinExistence type="predicted"/>
<keyword evidence="3" id="KW-0479">Metal-binding</keyword>
<dbReference type="Gene3D" id="3.40.50.300">
    <property type="entry name" value="P-loop containing nucleotide triphosphate hydrolases"/>
    <property type="match status" value="2"/>
</dbReference>
<keyword evidence="6" id="KW-0227">DNA damage</keyword>
<keyword evidence="11" id="KW-0267">Excision nuclease</keyword>
<dbReference type="SUPFAM" id="SSF52540">
    <property type="entry name" value="P-loop containing nucleoside triphosphate hydrolases"/>
    <property type="match status" value="2"/>
</dbReference>
<dbReference type="PANTHER" id="PTHR43152:SF3">
    <property type="entry name" value="UVRABC SYSTEM PROTEIN A"/>
    <property type="match status" value="1"/>
</dbReference>
<keyword evidence="9" id="KW-0862">Zinc</keyword>
<feature type="non-terminal residue" evidence="16">
    <location>
        <position position="1"/>
    </location>
</feature>
<evidence type="ECO:0000256" key="9">
    <source>
        <dbReference type="ARBA" id="ARBA00022833"/>
    </source>
</evidence>
<dbReference type="Gene3D" id="1.20.1580.10">
    <property type="entry name" value="ABC transporter ATPase like domain"/>
    <property type="match status" value="1"/>
</dbReference>
<evidence type="ECO:0000256" key="10">
    <source>
        <dbReference type="ARBA" id="ARBA00022840"/>
    </source>
</evidence>
<name>A0A381ZHR7_9ZZZZ</name>
<gene>
    <name evidence="16" type="ORF">METZ01_LOCUS141216</name>
</gene>
<keyword evidence="4" id="KW-0677">Repeat</keyword>
<comment type="subcellular location">
    <subcellularLocation>
        <location evidence="1">Cytoplasm</location>
    </subcellularLocation>
</comment>
<evidence type="ECO:0000256" key="5">
    <source>
        <dbReference type="ARBA" id="ARBA00022741"/>
    </source>
</evidence>
<evidence type="ECO:0000256" key="4">
    <source>
        <dbReference type="ARBA" id="ARBA00022737"/>
    </source>
</evidence>
<sequence length="670" mass="74029">IISIDYRLAMPDLTKSIAGGVVKPWQTGHGVECQREMMAAAKQDGIPIDVPFNKLPKKMRDWVIHGEPDYGEPGRTWPDAWYGVAGYFRWLESKAYKMHVRVLLSRYRTYTACPTCEGQRFKPDSLRFKLDYTGSGDWLTLSDFYRLPIRDAAGVIESLANRLSLNQSDALAPVLAEVRGRLDAMVRIGLGYLTLDRATRTLSGGETQRVNLTACLSSRLVNMLYVLDEPSVGLHPRDTRRLVGLLENLRDLGNTLVVVEHETGVIRRADHVVDLGPERGECGGEIVYDGTGSRLAKCRASLTGAYLSGRRQLEAPPARKVTERTLRLRLAKFTRHNLIDFTVDIPLGRLVCVTGVSGSGKTTLIRDGLLPALLDKLGSTPSDARLAKLSGWQSIDSVMMVDQSSLGRTPRSNPAVYIRAFDDIRKLFAASPEARALELPAGAFSFNSAQGQCGYCRGTGFEKIEMQFLSDVFIKCPECNGRRYRDHVLEARLKPPLAKRLAWNIADLLDATADEVILFLDAYPDSRTAAKARTKLQLLSDVGLGYLRLGQPVNTLSGGESQRLKLVRSLAEAQGKRTATGPTLYLFDEPTTGLHFDDIRLLAKVLHRLVDEGHSVLVVEHNLDLIRQADWIIDLGPDAGDEGGQLIAQGPPPTLAKNKQSHTAKALRDR</sequence>
<keyword evidence="5" id="KW-0547">Nucleotide-binding</keyword>
<dbReference type="GO" id="GO:0005524">
    <property type="term" value="F:ATP binding"/>
    <property type="evidence" value="ECO:0007669"/>
    <property type="project" value="UniProtKB-KW"/>
</dbReference>
<keyword evidence="10" id="KW-0067">ATP-binding</keyword>
<accession>A0A381ZHR7</accession>
<evidence type="ECO:0000256" key="13">
    <source>
        <dbReference type="ARBA" id="ARBA00023204"/>
    </source>
</evidence>
<dbReference type="PROSITE" id="PS50893">
    <property type="entry name" value="ABC_TRANSPORTER_2"/>
    <property type="match status" value="1"/>
</dbReference>